<dbReference type="RefSeq" id="WP_134466640.1">
    <property type="nucleotide sequence ID" value="NZ_SNVI01000008.1"/>
</dbReference>
<proteinExistence type="predicted"/>
<gene>
    <name evidence="1" type="ORF">E2553_43215</name>
</gene>
<dbReference type="EMBL" id="SNVI01000008">
    <property type="protein sequence ID" value="TFE36541.1"/>
    <property type="molecule type" value="Genomic_DNA"/>
</dbReference>
<evidence type="ECO:0000313" key="1">
    <source>
        <dbReference type="EMBL" id="TFE36541.1"/>
    </source>
</evidence>
<dbReference type="Proteomes" id="UP000297385">
    <property type="component" value="Unassembled WGS sequence"/>
</dbReference>
<reference evidence="1 2" key="1">
    <citation type="submission" date="2019-03" db="EMBL/GenBank/DDBJ databases">
        <title>Complete Genome Sequence of Paraburkholderia dipogonis ICMP 19430T, a Nitrogen-fixing Symbiont of the South African Invasive Legume Dipogon lignosus in New Zealand.</title>
        <authorList>
            <person name="De Meyer S.E."/>
        </authorList>
    </citation>
    <scope>NUCLEOTIDE SEQUENCE [LARGE SCALE GENOMIC DNA]</scope>
    <source>
        <strain evidence="1 2">ICMP 19430</strain>
    </source>
</reference>
<accession>A0A4Y8MGG2</accession>
<dbReference type="AlphaFoldDB" id="A0A4Y8MGG2"/>
<comment type="caution">
    <text evidence="1">The sequence shown here is derived from an EMBL/GenBank/DDBJ whole genome shotgun (WGS) entry which is preliminary data.</text>
</comment>
<evidence type="ECO:0000313" key="2">
    <source>
        <dbReference type="Proteomes" id="UP000297385"/>
    </source>
</evidence>
<name>A0A4Y8MGG2_9BURK</name>
<protein>
    <submittedName>
        <fullName evidence="1">Uncharacterized protein</fullName>
    </submittedName>
</protein>
<sequence length="252" mass="26318">MSIQAYDINLPAGGTQTIEASAQICDFLSSGSAFDQIEVRPNFTQGAATLKLGQGFDFGSIVERWLIVNKGATAIAGQVMLSTAGFRNFRISGDVNVLDNGMSRTLTNQTFLAQGFRAADTSNRCHVQLWNPVGSGKVLIVESINAVSTSGQWLTNVGFANAILPTPTDITASSIGSKLAGGVLGVAKVYNCMSAGGQVGVALAALAGQAALPSSQNFKEPVVVPPGWGLIQSCVQINTALQAGFEWYEQAQ</sequence>
<organism evidence="1 2">
    <name type="scientific">Paraburkholderia dipogonis</name>
    <dbReference type="NCBI Taxonomy" id="1211383"/>
    <lineage>
        <taxon>Bacteria</taxon>
        <taxon>Pseudomonadati</taxon>
        <taxon>Pseudomonadota</taxon>
        <taxon>Betaproteobacteria</taxon>
        <taxon>Burkholderiales</taxon>
        <taxon>Burkholderiaceae</taxon>
        <taxon>Paraburkholderia</taxon>
    </lineage>
</organism>